<dbReference type="Pfam" id="PF05930">
    <property type="entry name" value="Phage_AlpA"/>
    <property type="match status" value="1"/>
</dbReference>
<gene>
    <name evidence="1" type="ORF">C8N44_1681</name>
</gene>
<comment type="caution">
    <text evidence="1">The sequence shown here is derived from an EMBL/GenBank/DDBJ whole genome shotgun (WGS) entry which is preliminary data.</text>
</comment>
<keyword evidence="2" id="KW-1185">Reference proteome</keyword>
<dbReference type="InterPro" id="IPR010260">
    <property type="entry name" value="AlpA"/>
</dbReference>
<dbReference type="AlphaFoldDB" id="A0A2T5ZVW7"/>
<protein>
    <submittedName>
        <fullName evidence="1">AlpA family transcriptional regulator</fullName>
    </submittedName>
</protein>
<evidence type="ECO:0000313" key="1">
    <source>
        <dbReference type="EMBL" id="PTX35682.1"/>
    </source>
</evidence>
<sequence length="60" mass="7074">MNDIFLSDVQIAAVYSVHRMTVWRWLKSDPTFPKPFRLSGRCTRWKKSEIEAWEASKASD</sequence>
<proteinExistence type="predicted"/>
<organism evidence="1 2">
    <name type="scientific">Allosediminivita pacifica</name>
    <dbReference type="NCBI Taxonomy" id="1267769"/>
    <lineage>
        <taxon>Bacteria</taxon>
        <taxon>Pseudomonadati</taxon>
        <taxon>Pseudomonadota</taxon>
        <taxon>Alphaproteobacteria</taxon>
        <taxon>Rhodobacterales</taxon>
        <taxon>Paracoccaceae</taxon>
        <taxon>Allosediminivita</taxon>
    </lineage>
</organism>
<evidence type="ECO:0000313" key="2">
    <source>
        <dbReference type="Proteomes" id="UP000244069"/>
    </source>
</evidence>
<dbReference type="Proteomes" id="UP000244069">
    <property type="component" value="Unassembled WGS sequence"/>
</dbReference>
<dbReference type="EMBL" id="QBKN01000068">
    <property type="protein sequence ID" value="PTX35682.1"/>
    <property type="molecule type" value="Genomic_DNA"/>
</dbReference>
<name>A0A2T5ZVW7_9RHOB</name>
<accession>A0A2T5ZVW7</accession>
<dbReference type="OrthoDB" id="8452166at2"/>
<dbReference type="Gene3D" id="1.10.238.160">
    <property type="match status" value="1"/>
</dbReference>
<reference evidence="1 2" key="1">
    <citation type="submission" date="2018-04" db="EMBL/GenBank/DDBJ databases">
        <title>Genomic Encyclopedia of Archaeal and Bacterial Type Strains, Phase II (KMG-II): from individual species to whole genera.</title>
        <authorList>
            <person name="Goeker M."/>
        </authorList>
    </citation>
    <scope>NUCLEOTIDE SEQUENCE [LARGE SCALE GENOMIC DNA]</scope>
    <source>
        <strain evidence="1 2">DSM 29329</strain>
    </source>
</reference>